<organism evidence="1 2">
    <name type="scientific">Pelomonas candidula</name>
    <dbReference type="NCBI Taxonomy" id="3299025"/>
    <lineage>
        <taxon>Bacteria</taxon>
        <taxon>Pseudomonadati</taxon>
        <taxon>Pseudomonadota</taxon>
        <taxon>Betaproteobacteria</taxon>
        <taxon>Burkholderiales</taxon>
        <taxon>Sphaerotilaceae</taxon>
        <taxon>Roseateles</taxon>
    </lineage>
</organism>
<dbReference type="RefSeq" id="WP_394412859.1">
    <property type="nucleotide sequence ID" value="NZ_JBIGIC010000008.1"/>
</dbReference>
<dbReference type="Proteomes" id="UP001606134">
    <property type="component" value="Unassembled WGS sequence"/>
</dbReference>
<evidence type="ECO:0000313" key="2">
    <source>
        <dbReference type="Proteomes" id="UP001606134"/>
    </source>
</evidence>
<accession>A0ABW7HEE4</accession>
<dbReference type="EMBL" id="JBIGIC010000008">
    <property type="protein sequence ID" value="MFG6488279.1"/>
    <property type="molecule type" value="Genomic_DNA"/>
</dbReference>
<sequence>MTQIRTIGAAVEAVKSALDSDGGAIGDQADELKDIAHQVLERVPQEVYERVLDPQMAHDIQVFMDAAKRRPAGAAQTLVKVASILEGAARA</sequence>
<evidence type="ECO:0000313" key="1">
    <source>
        <dbReference type="EMBL" id="MFG6488279.1"/>
    </source>
</evidence>
<proteinExistence type="predicted"/>
<gene>
    <name evidence="1" type="ORF">ACG04R_16450</name>
</gene>
<name>A0ABW7HEE4_9BURK</name>
<protein>
    <submittedName>
        <fullName evidence="1">Uncharacterized protein</fullName>
    </submittedName>
</protein>
<reference evidence="1 2" key="1">
    <citation type="submission" date="2024-08" db="EMBL/GenBank/DDBJ databases">
        <authorList>
            <person name="Lu H."/>
        </authorList>
    </citation>
    <scope>NUCLEOTIDE SEQUENCE [LARGE SCALE GENOMIC DNA]</scope>
    <source>
        <strain evidence="1 2">BYS78W</strain>
    </source>
</reference>
<keyword evidence="2" id="KW-1185">Reference proteome</keyword>
<comment type="caution">
    <text evidence="1">The sequence shown here is derived from an EMBL/GenBank/DDBJ whole genome shotgun (WGS) entry which is preliminary data.</text>
</comment>